<gene>
    <name evidence="1" type="ORF">Vadar_014612</name>
</gene>
<evidence type="ECO:0000313" key="1">
    <source>
        <dbReference type="EMBL" id="KAH7840240.1"/>
    </source>
</evidence>
<dbReference type="EMBL" id="CM037160">
    <property type="protein sequence ID" value="KAH7840240.1"/>
    <property type="molecule type" value="Genomic_DNA"/>
</dbReference>
<protein>
    <submittedName>
        <fullName evidence="1">Uncharacterized protein</fullName>
    </submittedName>
</protein>
<keyword evidence="2" id="KW-1185">Reference proteome</keyword>
<accession>A0ACB7XHJ2</accession>
<evidence type="ECO:0000313" key="2">
    <source>
        <dbReference type="Proteomes" id="UP000828048"/>
    </source>
</evidence>
<organism evidence="1 2">
    <name type="scientific">Vaccinium darrowii</name>
    <dbReference type="NCBI Taxonomy" id="229202"/>
    <lineage>
        <taxon>Eukaryota</taxon>
        <taxon>Viridiplantae</taxon>
        <taxon>Streptophyta</taxon>
        <taxon>Embryophyta</taxon>
        <taxon>Tracheophyta</taxon>
        <taxon>Spermatophyta</taxon>
        <taxon>Magnoliopsida</taxon>
        <taxon>eudicotyledons</taxon>
        <taxon>Gunneridae</taxon>
        <taxon>Pentapetalae</taxon>
        <taxon>asterids</taxon>
        <taxon>Ericales</taxon>
        <taxon>Ericaceae</taxon>
        <taxon>Vaccinioideae</taxon>
        <taxon>Vaccinieae</taxon>
        <taxon>Vaccinium</taxon>
    </lineage>
</organism>
<proteinExistence type="predicted"/>
<comment type="caution">
    <text evidence="1">The sequence shown here is derived from an EMBL/GenBank/DDBJ whole genome shotgun (WGS) entry which is preliminary data.</text>
</comment>
<name>A0ACB7XHJ2_9ERIC</name>
<reference evidence="1 2" key="1">
    <citation type="journal article" date="2021" name="Hortic Res">
        <title>High-quality reference genome and annotation aids understanding of berry development for evergreen blueberry (Vaccinium darrowii).</title>
        <authorList>
            <person name="Yu J."/>
            <person name="Hulse-Kemp A.M."/>
            <person name="Babiker E."/>
            <person name="Staton M."/>
        </authorList>
    </citation>
    <scope>NUCLEOTIDE SEQUENCE [LARGE SCALE GENOMIC DNA]</scope>
    <source>
        <strain evidence="2">cv. NJ 8807/NJ 8810</strain>
        <tissue evidence="1">Young leaf</tissue>
    </source>
</reference>
<sequence>MRAGDLKFEKLTSLLEAEDMILQKTQNKLSAKPDGSTVLVATQTSGLQGSVSSSLQPSNSTSQQFQGNPMFTQLQATCYYRQNLNYQPPQYMGYQPQNVSYQTQQFQSMQAPVNGQSQSVTRAPYQVPQYASSQSGPVQFSNFSQQSNGQQFNGQQSVQRFPQISQAPQAHFTYTGPTQQLPMAMNCGQLVSSGSSSGTWMRRNHTNTCFLNVHFLQQFDCIGLLRTEFLGRAQVAEAIVSGIRDFLSSRRKVKRSAQNMPLCEIWGLEPLSPILRVTILACQCTPCGLGSSICYVALHPQVNGVSGEYFSDSNIGKQTALAPYEELAKKLWVSRRLSTADGGVMVGTEEWRLAAVMLRNGSQSGEAYLFSVYFLFSLFPLRGICFAEQSGGIDDEKHGHHGGYGHHGGHEGGGYGGGHGGHGYGGASKGGSMHAP</sequence>
<dbReference type="Proteomes" id="UP000828048">
    <property type="component" value="Chromosome 10"/>
</dbReference>